<dbReference type="Gene3D" id="3.40.1360.10">
    <property type="match status" value="1"/>
</dbReference>
<dbReference type="CDD" id="cd01029">
    <property type="entry name" value="TOPRIM_primases"/>
    <property type="match status" value="1"/>
</dbReference>
<dbReference type="InterPro" id="IPR027032">
    <property type="entry name" value="Twinkle-like"/>
</dbReference>
<dbReference type="PANTHER" id="PTHR12873">
    <property type="entry name" value="T7-LIKE MITOCHONDRIAL DNA HELICASE"/>
    <property type="match status" value="1"/>
</dbReference>
<dbReference type="EMBL" id="HQ317390">
    <property type="protein sequence ID" value="AFK66672.1"/>
    <property type="molecule type" value="Genomic_DNA"/>
</dbReference>
<dbReference type="GO" id="GO:0006260">
    <property type="term" value="P:DNA replication"/>
    <property type="evidence" value="ECO:0007669"/>
    <property type="project" value="InterPro"/>
</dbReference>
<dbReference type="Gene3D" id="3.40.50.300">
    <property type="entry name" value="P-loop containing nucleotide triphosphate hydrolases"/>
    <property type="match status" value="1"/>
</dbReference>
<dbReference type="InterPro" id="IPR027417">
    <property type="entry name" value="P-loop_NTPase"/>
</dbReference>
<protein>
    <submittedName>
        <fullName evidence="3">DNA primase</fullName>
    </submittedName>
</protein>
<dbReference type="PROSITE" id="PS51199">
    <property type="entry name" value="SF4_HELICASE"/>
    <property type="match status" value="1"/>
</dbReference>
<organism evidence="3 4">
    <name type="scientific">Colwellia phage 9A</name>
    <dbReference type="NCBI Taxonomy" id="765765"/>
    <lineage>
        <taxon>Viruses</taxon>
        <taxon>Duplodnaviria</taxon>
        <taxon>Heunggongvirae</taxon>
        <taxon>Uroviricota</taxon>
        <taxon>Caudoviricetes</taxon>
        <taxon>Franklinbayvirus</taxon>
        <taxon>Franklinbayvirus fv9A</taxon>
    </lineage>
</organism>
<dbReference type="InterPro" id="IPR034154">
    <property type="entry name" value="TOPRIM_DnaG/twinkle"/>
</dbReference>
<feature type="region of interest" description="Disordered" evidence="1">
    <location>
        <begin position="605"/>
        <end position="627"/>
    </location>
</feature>
<proteinExistence type="predicted"/>
<feature type="domain" description="SF4 helicase" evidence="2">
    <location>
        <begin position="336"/>
        <end position="599"/>
    </location>
</feature>
<dbReference type="Proteomes" id="UP000005266">
    <property type="component" value="Segment"/>
</dbReference>
<evidence type="ECO:0000256" key="1">
    <source>
        <dbReference type="SAM" id="MobiDB-lite"/>
    </source>
</evidence>
<dbReference type="Pfam" id="PF03796">
    <property type="entry name" value="DnaB_C"/>
    <property type="match status" value="1"/>
</dbReference>
<dbReference type="PANTHER" id="PTHR12873:SF0">
    <property type="entry name" value="TWINKLE MTDNA HELICASE"/>
    <property type="match status" value="1"/>
</dbReference>
<evidence type="ECO:0000313" key="3">
    <source>
        <dbReference type="EMBL" id="AFK66672.1"/>
    </source>
</evidence>
<keyword evidence="4" id="KW-1185">Reference proteome</keyword>
<dbReference type="RefSeq" id="YP_006489262.1">
    <property type="nucleotide sequence ID" value="NC_018088.1"/>
</dbReference>
<gene>
    <name evidence="3" type="ORF">COPG_00076</name>
</gene>
<dbReference type="GO" id="GO:0003697">
    <property type="term" value="F:single-stranded DNA binding"/>
    <property type="evidence" value="ECO:0007669"/>
    <property type="project" value="InterPro"/>
</dbReference>
<dbReference type="SUPFAM" id="SSF56731">
    <property type="entry name" value="DNA primase core"/>
    <property type="match status" value="1"/>
</dbReference>
<reference evidence="3 4" key="1">
    <citation type="journal article" date="2013" name="Extremophiles">
        <title>Genomic analysis of cold-active Colwelliaphage 9A and psychrophilic phage-host interactions.</title>
        <authorList>
            <person name="Colangelo-Lillis J.R."/>
            <person name="Deming J.W."/>
        </authorList>
    </citation>
    <scope>NUCLEOTIDE SEQUENCE [LARGE SCALE GENOMIC DNA]</scope>
    <source>
        <strain evidence="3">9A</strain>
    </source>
</reference>
<accession>I3UMF7</accession>
<dbReference type="KEGG" id="vg:13165493"/>
<evidence type="ECO:0000259" key="2">
    <source>
        <dbReference type="PROSITE" id="PS51199"/>
    </source>
</evidence>
<name>I3UMF7_9CAUD</name>
<dbReference type="GO" id="GO:0005524">
    <property type="term" value="F:ATP binding"/>
    <property type="evidence" value="ECO:0007669"/>
    <property type="project" value="InterPro"/>
</dbReference>
<dbReference type="CDD" id="cd19483">
    <property type="entry name" value="RecA-like_Gp4D_helicase"/>
    <property type="match status" value="1"/>
</dbReference>
<dbReference type="OrthoDB" id="615at10239"/>
<dbReference type="GO" id="GO:0043139">
    <property type="term" value="F:5'-3' DNA helicase activity"/>
    <property type="evidence" value="ECO:0007669"/>
    <property type="project" value="InterPro"/>
</dbReference>
<feature type="region of interest" description="Disordered" evidence="1">
    <location>
        <begin position="1"/>
        <end position="27"/>
    </location>
</feature>
<sequence length="627" mass="71144">MLINNADVTPITPSQSNRRKRRGTTGKQAKIVMNLACPSCRDKGKDSSGNHMMVFDTGKGYCDRCPKFYTVEEVQAVKDGKNSSGKRTFEKSRFQKSYQKDLTLEDIQFFGFLGEKHRVIKADTDRHFGIRTRINESNAQPLSRYYPYYSEDDLYGYKTRDLPKNWGTAIGSIKGTDLFGWHLCTGVRKTLIIVEGEEDCAAAWQMNKAMNSRSENRRIKRMNPHVVSLPNGAKGAQQALLHHIDDLMKYDKIIWMGDNYKIDPEGALALEVAVQVIGVEKLFVAEYPDRKKDPCDILKLGTTESTDCFAEMYFNAKKYSPADIVDGADLELSDLEKEIVVGYELPFPSLQDKMQGLRLYEHTLIFSGSGIGKTSVCRALGHWMCAEHDWKIGNIYLEERFDKTAQGYLAYDNEVALGAYRKDFSIIPVEDKQKSMKNIISNMMFLNHNGCIAPDILMNKIRYLYNKGCKLIILDHISMAVTGSDDERRDIDSLMEQIYRFCETNPVHVISVVHLSRDSKRDFSRGAEITANNLRGSAGLLQMAWNAIGLEGDNQHEEYNDTRFMRILKCRETGEVGICDGGYQYSKVTGRFTYKEELDRNDILESKQAWSPQKPSMGGGGHDNKAV</sequence>
<evidence type="ECO:0000313" key="4">
    <source>
        <dbReference type="Proteomes" id="UP000005266"/>
    </source>
</evidence>
<dbReference type="InterPro" id="IPR007694">
    <property type="entry name" value="DNA_helicase_DnaB-like_C"/>
</dbReference>
<dbReference type="SUPFAM" id="SSF52540">
    <property type="entry name" value="P-loop containing nucleoside triphosphate hydrolases"/>
    <property type="match status" value="1"/>
</dbReference>
<dbReference type="GeneID" id="13165493"/>